<organism evidence="1 2">
    <name type="scientific">Araneus ventricosus</name>
    <name type="common">Orbweaver spider</name>
    <name type="synonym">Epeira ventricosa</name>
    <dbReference type="NCBI Taxonomy" id="182803"/>
    <lineage>
        <taxon>Eukaryota</taxon>
        <taxon>Metazoa</taxon>
        <taxon>Ecdysozoa</taxon>
        <taxon>Arthropoda</taxon>
        <taxon>Chelicerata</taxon>
        <taxon>Arachnida</taxon>
        <taxon>Araneae</taxon>
        <taxon>Araneomorphae</taxon>
        <taxon>Entelegynae</taxon>
        <taxon>Araneoidea</taxon>
        <taxon>Araneidae</taxon>
        <taxon>Araneus</taxon>
    </lineage>
</organism>
<evidence type="ECO:0000313" key="1">
    <source>
        <dbReference type="EMBL" id="GBO18497.1"/>
    </source>
</evidence>
<dbReference type="AlphaFoldDB" id="A0A4Y2V455"/>
<comment type="caution">
    <text evidence="1">The sequence shown here is derived from an EMBL/GenBank/DDBJ whole genome shotgun (WGS) entry which is preliminary data.</text>
</comment>
<evidence type="ECO:0000313" key="2">
    <source>
        <dbReference type="Proteomes" id="UP000499080"/>
    </source>
</evidence>
<gene>
    <name evidence="1" type="ORF">AVEN_135223_1</name>
</gene>
<sequence>MKGEQSGVKFSPENTVKGMRQQIDPTGRKLFQPFECMTSSQIRSLFSRMSALHNGGTLKPPSPVLDLVDDINEYLYGITEQDLFYIGKVKKIVSEHIFMKFLEKGASNFRWPKREQEEKVNIKFIFYGPAQLYGNDPSTMDIYQIITAYKWYKKNRLVIWK</sequence>
<accession>A0A4Y2V455</accession>
<reference evidence="1 2" key="1">
    <citation type="journal article" date="2019" name="Sci. Rep.">
        <title>Orb-weaving spider Araneus ventricosus genome elucidates the spidroin gene catalogue.</title>
        <authorList>
            <person name="Kono N."/>
            <person name="Nakamura H."/>
            <person name="Ohtoshi R."/>
            <person name="Moran D.A.P."/>
            <person name="Shinohara A."/>
            <person name="Yoshida Y."/>
            <person name="Fujiwara M."/>
            <person name="Mori M."/>
            <person name="Tomita M."/>
            <person name="Arakawa K."/>
        </authorList>
    </citation>
    <scope>NUCLEOTIDE SEQUENCE [LARGE SCALE GENOMIC DNA]</scope>
</reference>
<name>A0A4Y2V455_ARAVE</name>
<protein>
    <submittedName>
        <fullName evidence="1">Uncharacterized protein</fullName>
    </submittedName>
</protein>
<keyword evidence="2" id="KW-1185">Reference proteome</keyword>
<dbReference type="EMBL" id="BGPR01042123">
    <property type="protein sequence ID" value="GBO18497.1"/>
    <property type="molecule type" value="Genomic_DNA"/>
</dbReference>
<dbReference type="Proteomes" id="UP000499080">
    <property type="component" value="Unassembled WGS sequence"/>
</dbReference>
<dbReference type="OrthoDB" id="5988132at2759"/>
<proteinExistence type="predicted"/>